<feature type="transmembrane region" description="Helical" evidence="1">
    <location>
        <begin position="38"/>
        <end position="59"/>
    </location>
</feature>
<feature type="non-terminal residue" evidence="2">
    <location>
        <position position="1"/>
    </location>
</feature>
<proteinExistence type="predicted"/>
<reference evidence="2 3" key="1">
    <citation type="submission" date="2024-05" db="EMBL/GenBank/DDBJ databases">
        <authorList>
            <person name="Wallberg A."/>
        </authorList>
    </citation>
    <scope>NUCLEOTIDE SEQUENCE [LARGE SCALE GENOMIC DNA]</scope>
</reference>
<keyword evidence="1" id="KW-0472">Membrane</keyword>
<feature type="non-terminal residue" evidence="2">
    <location>
        <position position="106"/>
    </location>
</feature>
<dbReference type="PANTHER" id="PTHR33444">
    <property type="entry name" value="SI:DKEY-19B23.12-RELATED"/>
    <property type="match status" value="1"/>
</dbReference>
<evidence type="ECO:0000256" key="1">
    <source>
        <dbReference type="SAM" id="Phobius"/>
    </source>
</evidence>
<dbReference type="InterPro" id="IPR040350">
    <property type="entry name" value="TMEM272"/>
</dbReference>
<sequence length="106" mass="12406">LIPIYFLVNGVFMLAMAILEVILIMTDLHENKCVKFSRIVYIFLPIWFIVGCVMVYRNYEPNYEIPPVGEDQSNYCKKSVYMFAFWSLNIHFILFGLFFCGCCCAC</sequence>
<dbReference type="Proteomes" id="UP001497623">
    <property type="component" value="Unassembled WGS sequence"/>
</dbReference>
<comment type="caution">
    <text evidence="2">The sequence shown here is derived from an EMBL/GenBank/DDBJ whole genome shotgun (WGS) entry which is preliminary data.</text>
</comment>
<name>A0AAV2SRT4_MEGNR</name>
<keyword evidence="3" id="KW-1185">Reference proteome</keyword>
<gene>
    <name evidence="2" type="ORF">MNOR_LOCUS40929</name>
</gene>
<keyword evidence="1" id="KW-1133">Transmembrane helix</keyword>
<organism evidence="2 3">
    <name type="scientific">Meganyctiphanes norvegica</name>
    <name type="common">Northern krill</name>
    <name type="synonym">Thysanopoda norvegica</name>
    <dbReference type="NCBI Taxonomy" id="48144"/>
    <lineage>
        <taxon>Eukaryota</taxon>
        <taxon>Metazoa</taxon>
        <taxon>Ecdysozoa</taxon>
        <taxon>Arthropoda</taxon>
        <taxon>Crustacea</taxon>
        <taxon>Multicrustacea</taxon>
        <taxon>Malacostraca</taxon>
        <taxon>Eumalacostraca</taxon>
        <taxon>Eucarida</taxon>
        <taxon>Euphausiacea</taxon>
        <taxon>Euphausiidae</taxon>
        <taxon>Meganyctiphanes</taxon>
    </lineage>
</organism>
<feature type="transmembrane region" description="Helical" evidence="1">
    <location>
        <begin position="6"/>
        <end position="26"/>
    </location>
</feature>
<accession>A0AAV2SRT4</accession>
<protein>
    <submittedName>
        <fullName evidence="2">Uncharacterized protein</fullName>
    </submittedName>
</protein>
<keyword evidence="1" id="KW-0812">Transmembrane</keyword>
<evidence type="ECO:0000313" key="3">
    <source>
        <dbReference type="Proteomes" id="UP001497623"/>
    </source>
</evidence>
<dbReference type="AlphaFoldDB" id="A0AAV2SRT4"/>
<evidence type="ECO:0000313" key="2">
    <source>
        <dbReference type="EMBL" id="CAL4244235.1"/>
    </source>
</evidence>
<feature type="transmembrane region" description="Helical" evidence="1">
    <location>
        <begin position="79"/>
        <end position="105"/>
    </location>
</feature>
<dbReference type="EMBL" id="CAXKWB010135640">
    <property type="protein sequence ID" value="CAL4244235.1"/>
    <property type="molecule type" value="Genomic_DNA"/>
</dbReference>
<dbReference type="PANTHER" id="PTHR33444:SF2">
    <property type="entry name" value="MARVEL DOMAIN-CONTAINING PROTEIN"/>
    <property type="match status" value="1"/>
</dbReference>